<dbReference type="Pfam" id="PF12697">
    <property type="entry name" value="Abhydrolase_6"/>
    <property type="match status" value="1"/>
</dbReference>
<name>A0A8J1TUK8_OWEFU</name>
<reference evidence="1" key="1">
    <citation type="submission" date="2022-03" db="EMBL/GenBank/DDBJ databases">
        <authorList>
            <person name="Martin C."/>
        </authorList>
    </citation>
    <scope>NUCLEOTIDE SEQUENCE</scope>
</reference>
<dbReference type="PANTHER" id="PTHR46331:SF2">
    <property type="entry name" value="VALACYCLOVIR HYDROLASE"/>
    <property type="match status" value="1"/>
</dbReference>
<organism evidence="1 2">
    <name type="scientific">Owenia fusiformis</name>
    <name type="common">Polychaete worm</name>
    <dbReference type="NCBI Taxonomy" id="6347"/>
    <lineage>
        <taxon>Eukaryota</taxon>
        <taxon>Metazoa</taxon>
        <taxon>Spiralia</taxon>
        <taxon>Lophotrochozoa</taxon>
        <taxon>Annelida</taxon>
        <taxon>Polychaeta</taxon>
        <taxon>Sedentaria</taxon>
        <taxon>Canalipalpata</taxon>
        <taxon>Sabellida</taxon>
        <taxon>Oweniida</taxon>
        <taxon>Oweniidae</taxon>
        <taxon>Owenia</taxon>
    </lineage>
</organism>
<sequence length="284" mass="32500">MVICGSNAFVHQNGGITAMILAAKYPNSVNELCCYMLQTLGNKRYSLLGWSDGGITAMILAAKYPNNVNKLCCYMLQTLGYKRYSLLGWSDGGITAMILAAKYPNNVNKLCCYMLQTLGYKRYSLLGWSDGGITAMILAATYPKNVNTMVIWGSNAFVHQKDMEIFTGVKDIDNWSDRMRTPFLEVYGEEYFRKQWGNWVDAYSAYYTQNKGDICKDDLKNIICPSYMLHGNKDPMVPQYHPDYLKEHIKNLKVHYFPDGKHNIHLRYADEFNTLVSKFLDEHT</sequence>
<dbReference type="EMBL" id="CAIIXF020000003">
    <property type="protein sequence ID" value="CAH1779411.1"/>
    <property type="molecule type" value="Genomic_DNA"/>
</dbReference>
<dbReference type="OrthoDB" id="10028263at2759"/>
<dbReference type="SUPFAM" id="SSF53474">
    <property type="entry name" value="alpha/beta-Hydrolases"/>
    <property type="match status" value="3"/>
</dbReference>
<evidence type="ECO:0000313" key="1">
    <source>
        <dbReference type="EMBL" id="CAH1779411.1"/>
    </source>
</evidence>
<keyword evidence="2" id="KW-1185">Reference proteome</keyword>
<dbReference type="Gene3D" id="3.40.50.1820">
    <property type="entry name" value="alpha/beta hydrolase"/>
    <property type="match status" value="3"/>
</dbReference>
<dbReference type="GO" id="GO:0017171">
    <property type="term" value="F:serine hydrolase activity"/>
    <property type="evidence" value="ECO:0007669"/>
    <property type="project" value="TreeGrafter"/>
</dbReference>
<dbReference type="AlphaFoldDB" id="A0A8J1TUK8"/>
<proteinExistence type="predicted"/>
<dbReference type="PANTHER" id="PTHR46331">
    <property type="entry name" value="VALACYCLOVIR HYDROLASE"/>
    <property type="match status" value="1"/>
</dbReference>
<protein>
    <submittedName>
        <fullName evidence="1">Uncharacterized protein</fullName>
    </submittedName>
</protein>
<dbReference type="InterPro" id="IPR029058">
    <property type="entry name" value="AB_hydrolase_fold"/>
</dbReference>
<gene>
    <name evidence="1" type="ORF">OFUS_LOCUS6222</name>
</gene>
<evidence type="ECO:0000313" key="2">
    <source>
        <dbReference type="Proteomes" id="UP000749559"/>
    </source>
</evidence>
<dbReference type="Proteomes" id="UP000749559">
    <property type="component" value="Unassembled WGS sequence"/>
</dbReference>
<accession>A0A8J1TUK8</accession>
<dbReference type="InterPro" id="IPR000073">
    <property type="entry name" value="AB_hydrolase_1"/>
</dbReference>
<comment type="caution">
    <text evidence="1">The sequence shown here is derived from an EMBL/GenBank/DDBJ whole genome shotgun (WGS) entry which is preliminary data.</text>
</comment>